<gene>
    <name evidence="1" type="ordered locus">cgR_1878</name>
</gene>
<accession>A0AB72VBL0</accession>
<dbReference type="Proteomes" id="UP000006698">
    <property type="component" value="Chromosome"/>
</dbReference>
<dbReference type="EMBL" id="AP009044">
    <property type="protein sequence ID" value="BAF54873.1"/>
    <property type="molecule type" value="Genomic_DNA"/>
</dbReference>
<sequence length="671" mass="69871">MGIKPSGDSPIIVPPDNPQNRWGEWEADLRETGEVAGDAANQTWSLADSAGQLAQEAWNGLTTAANGVVQVVGKILEGGLQAGAVVIGGIVEIGSAIIGGAIDGVKNLFGFVASMIGNIFRRDDTPPEPLPDIFSPIAADLEAEMEPYFDEVDTALANSEALGEAAVTHSLNALSIAEAAARDAQAANEAIQDIVLDGQQYVDQARDYAESAQGHASSAQGYAADALAAADQADQLNSDVQAAKLLVDQAVVAGQAEVTKAQNHATDAAAALAAAQGVQIDVEADAQEVQAKLVQIVGYHGEVLTAQGQAITSASNAAQSALDAAAELAAAQAIQVNVNAALSRGVRAAGSAAAQASVATMMNSQAIEQVALAAQKALDAASENASALAAATSANEKAQQANTEAVMAEAARNAAQDAATRANTDALKALQQYVTRVMFLPDSTKVNSVNNPHWLVTFQSGKRKLKAKEGWVGEWIYHSAVHRSGDFGPVIEGGTVTAASREFLLDTATSSATLQYSIRPGVPRLANPASVSGWVLSTRDTWINMPVSDTPDNLTSGVFTAKTAGEHEIYFRAGWDATTRNDSYGVKIIRQKVGGTVQTVQEIKQVGIGPLFSGQDGYRTQSIRVNLTLAVDEKVTFQAWAGATGTDQRRMRDSEISVGWVDAPSDTSDIT</sequence>
<evidence type="ECO:0000313" key="1">
    <source>
        <dbReference type="EMBL" id="BAF54873.1"/>
    </source>
</evidence>
<reference evidence="1" key="1">
    <citation type="journal article" date="2007" name="Microbiology">
        <title>Comparative analysis of the Corynebacterium glutamicum group and complete genome sequence of strain R.</title>
        <authorList>
            <person name="Yukawa H."/>
            <person name="Omumasaba C.A."/>
            <person name="Nonaka H."/>
            <person name="Kos P."/>
            <person name="Okai N."/>
            <person name="Suzuki N."/>
            <person name="Suda M."/>
            <person name="Tsuge Y."/>
            <person name="Watanabe J."/>
            <person name="Ikeda Y."/>
            <person name="Vertes A.A."/>
            <person name="Inui M."/>
        </authorList>
    </citation>
    <scope>NUCLEOTIDE SEQUENCE</scope>
    <source>
        <strain evidence="1">R</strain>
    </source>
</reference>
<evidence type="ECO:0008006" key="2">
    <source>
        <dbReference type="Google" id="ProtNLM"/>
    </source>
</evidence>
<proteinExistence type="predicted"/>
<dbReference type="AlphaFoldDB" id="A0AB72VBL0"/>
<protein>
    <recommendedName>
        <fullName evidence="2">Minor tail protein</fullName>
    </recommendedName>
</protein>
<organism evidence="1">
    <name type="scientific">Corynebacterium glutamicum (strain R)</name>
    <dbReference type="NCBI Taxonomy" id="340322"/>
    <lineage>
        <taxon>Bacteria</taxon>
        <taxon>Bacillati</taxon>
        <taxon>Actinomycetota</taxon>
        <taxon>Actinomycetes</taxon>
        <taxon>Mycobacteriales</taxon>
        <taxon>Corynebacteriaceae</taxon>
        <taxon>Corynebacterium</taxon>
    </lineage>
</organism>
<dbReference type="RefSeq" id="WP_011897444.1">
    <property type="nucleotide sequence ID" value="NC_009342.1"/>
</dbReference>
<dbReference type="KEGG" id="cgt:cgR_1878"/>
<name>A0AB72VBL0_CORGB</name>